<dbReference type="PROSITE" id="PS51350">
    <property type="entry name" value="PTS_HPR_DOM"/>
    <property type="match status" value="1"/>
</dbReference>
<keyword evidence="4" id="KW-0963">Cytoplasm</keyword>
<keyword evidence="8" id="KW-1185">Reference proteome</keyword>
<dbReference type="InterPro" id="IPR000032">
    <property type="entry name" value="HPr-like"/>
</dbReference>
<sequence length="88" mass="9558">MVSNKAVLTNKSGLHARPASLLVELANKFKSEIFIKKDNMTINAKSIMGVMTLGAAHGTEIIIEVDGSDEEEALKAIIQLIDSNFNEE</sequence>
<dbReference type="Proteomes" id="UP000253490">
    <property type="component" value="Unassembled WGS sequence"/>
</dbReference>
<dbReference type="SUPFAM" id="SSF55594">
    <property type="entry name" value="HPr-like"/>
    <property type="match status" value="1"/>
</dbReference>
<evidence type="ECO:0000259" key="6">
    <source>
        <dbReference type="PROSITE" id="PS51350"/>
    </source>
</evidence>
<dbReference type="InterPro" id="IPR035895">
    <property type="entry name" value="HPr-like_sf"/>
</dbReference>
<dbReference type="RefSeq" id="WP_113919291.1">
    <property type="nucleotide sequence ID" value="NZ_QNRX01000001.1"/>
</dbReference>
<proteinExistence type="predicted"/>
<dbReference type="InterPro" id="IPR001020">
    <property type="entry name" value="PTS_HPr_His_P_site"/>
</dbReference>
<protein>
    <recommendedName>
        <fullName evidence="3">Phosphocarrier protein HPr</fullName>
    </recommendedName>
</protein>
<gene>
    <name evidence="7" type="ORF">DES36_101134</name>
</gene>
<dbReference type="PROSITE" id="PS00369">
    <property type="entry name" value="PTS_HPR_HIS"/>
    <property type="match status" value="1"/>
</dbReference>
<dbReference type="PANTHER" id="PTHR33705">
    <property type="entry name" value="PHOSPHOCARRIER PROTEIN HPR"/>
    <property type="match status" value="1"/>
</dbReference>
<evidence type="ECO:0000256" key="2">
    <source>
        <dbReference type="ARBA" id="ARBA00004496"/>
    </source>
</evidence>
<dbReference type="PANTHER" id="PTHR33705:SF2">
    <property type="entry name" value="PHOSPHOCARRIER PROTEIN NPR"/>
    <property type="match status" value="1"/>
</dbReference>
<accession>A0A366IGY0</accession>
<evidence type="ECO:0000256" key="4">
    <source>
        <dbReference type="ARBA" id="ARBA00022490"/>
    </source>
</evidence>
<dbReference type="CDD" id="cd00367">
    <property type="entry name" value="PTS-HPr_like"/>
    <property type="match status" value="1"/>
</dbReference>
<dbReference type="GO" id="GO:0009401">
    <property type="term" value="P:phosphoenolpyruvate-dependent sugar phosphotransferase system"/>
    <property type="evidence" value="ECO:0007669"/>
    <property type="project" value="UniProtKB-KW"/>
</dbReference>
<evidence type="ECO:0000313" key="8">
    <source>
        <dbReference type="Proteomes" id="UP000253490"/>
    </source>
</evidence>
<dbReference type="AlphaFoldDB" id="A0A366IGY0"/>
<reference evidence="7 8" key="1">
    <citation type="submission" date="2018-06" db="EMBL/GenBank/DDBJ databases">
        <title>Genomic Encyclopedia of Type Strains, Phase IV (KMG-IV): sequencing the most valuable type-strain genomes for metagenomic binning, comparative biology and taxonomic classification.</title>
        <authorList>
            <person name="Goeker M."/>
        </authorList>
    </citation>
    <scope>NUCLEOTIDE SEQUENCE [LARGE SCALE GENOMIC DNA]</scope>
    <source>
        <strain evidence="7 8">DSM 22112</strain>
    </source>
</reference>
<comment type="function">
    <text evidence="1">General (non sugar-specific) component of the phosphoenolpyruvate-dependent sugar phosphotransferase system (sugar PTS). This major carbohydrate active-transport system catalyzes the phosphorylation of incoming sugar substrates concomitantly with their translocation across the cell membrane. The phosphoryl group from phosphoenolpyruvate (PEP) is transferred to the phosphoryl carrier protein HPr by enzyme I. Phospho-HPr then transfers it to the PTS EIIA domain.</text>
</comment>
<organism evidence="7 8">
    <name type="scientific">Alkalibaculum bacchi</name>
    <dbReference type="NCBI Taxonomy" id="645887"/>
    <lineage>
        <taxon>Bacteria</taxon>
        <taxon>Bacillati</taxon>
        <taxon>Bacillota</taxon>
        <taxon>Clostridia</taxon>
        <taxon>Eubacteriales</taxon>
        <taxon>Eubacteriaceae</taxon>
        <taxon>Alkalibaculum</taxon>
    </lineage>
</organism>
<dbReference type="OrthoDB" id="9809047at2"/>
<dbReference type="InterPro" id="IPR050399">
    <property type="entry name" value="HPr"/>
</dbReference>
<dbReference type="NCBIfam" id="TIGR01003">
    <property type="entry name" value="PTS_HPr_family"/>
    <property type="match status" value="1"/>
</dbReference>
<dbReference type="Pfam" id="PF00381">
    <property type="entry name" value="PTS-HPr"/>
    <property type="match status" value="1"/>
</dbReference>
<feature type="domain" description="HPr" evidence="6">
    <location>
        <begin position="1"/>
        <end position="88"/>
    </location>
</feature>
<dbReference type="PRINTS" id="PR00107">
    <property type="entry name" value="PHOSPHOCPHPR"/>
</dbReference>
<name>A0A366IGY0_9FIRM</name>
<comment type="caution">
    <text evidence="7">The sequence shown here is derived from an EMBL/GenBank/DDBJ whole genome shotgun (WGS) entry which is preliminary data.</text>
</comment>
<evidence type="ECO:0000313" key="7">
    <source>
        <dbReference type="EMBL" id="RBP70080.1"/>
    </source>
</evidence>
<evidence type="ECO:0000256" key="5">
    <source>
        <dbReference type="ARBA" id="ARBA00022683"/>
    </source>
</evidence>
<keyword evidence="5" id="KW-0598">Phosphotransferase system</keyword>
<evidence type="ECO:0000256" key="1">
    <source>
        <dbReference type="ARBA" id="ARBA00003681"/>
    </source>
</evidence>
<dbReference type="GO" id="GO:0005737">
    <property type="term" value="C:cytoplasm"/>
    <property type="evidence" value="ECO:0007669"/>
    <property type="project" value="UniProtKB-SubCell"/>
</dbReference>
<evidence type="ECO:0000256" key="3">
    <source>
        <dbReference type="ARBA" id="ARBA00020422"/>
    </source>
</evidence>
<comment type="subcellular location">
    <subcellularLocation>
        <location evidence="2">Cytoplasm</location>
    </subcellularLocation>
</comment>
<dbReference type="Gene3D" id="3.30.1340.10">
    <property type="entry name" value="HPr-like"/>
    <property type="match status" value="1"/>
</dbReference>
<dbReference type="EMBL" id="QNRX01000001">
    <property type="protein sequence ID" value="RBP70080.1"/>
    <property type="molecule type" value="Genomic_DNA"/>
</dbReference>